<comment type="similarity">
    <text evidence="1 5">Belongs to the 5-formyltetrahydrofolate cyclo-ligase family.</text>
</comment>
<evidence type="ECO:0000256" key="5">
    <source>
        <dbReference type="RuleBase" id="RU361279"/>
    </source>
</evidence>
<reference evidence="7 8" key="1">
    <citation type="journal article" date="2016" name="Antonie Van Leeuwenhoek">
        <title>Nocardia donostiensis sp. nov., isolated from human respiratory specimens.</title>
        <authorList>
            <person name="Ercibengoa M."/>
            <person name="Bell M."/>
            <person name="Marimon J.M."/>
            <person name="Humrighouse B."/>
            <person name="Klenk H.P."/>
            <person name="Potter G."/>
            <person name="Perez-Trallero E."/>
        </authorList>
    </citation>
    <scope>NUCLEOTIDE SEQUENCE [LARGE SCALE GENOMIC DNA]</scope>
    <source>
        <strain evidence="7 8">X1655</strain>
    </source>
</reference>
<dbReference type="Proteomes" id="UP000188836">
    <property type="component" value="Unassembled WGS sequence"/>
</dbReference>
<dbReference type="AlphaFoldDB" id="A0A1V2TFW2"/>
<organism evidence="7 8">
    <name type="scientific">Nocardia donostiensis</name>
    <dbReference type="NCBI Taxonomy" id="1538463"/>
    <lineage>
        <taxon>Bacteria</taxon>
        <taxon>Bacillati</taxon>
        <taxon>Actinomycetota</taxon>
        <taxon>Actinomycetes</taxon>
        <taxon>Mycobacteriales</taxon>
        <taxon>Nocardiaceae</taxon>
        <taxon>Nocardia</taxon>
    </lineage>
</organism>
<accession>A0A1V2TFW2</accession>
<dbReference type="STRING" id="1538463.B0T36_13115"/>
<feature type="binding site" evidence="4">
    <location>
        <position position="55"/>
    </location>
    <ligand>
        <name>substrate</name>
    </ligand>
</feature>
<dbReference type="EC" id="6.3.3.2" evidence="5"/>
<dbReference type="InterPro" id="IPR002698">
    <property type="entry name" value="FTHF_cligase"/>
</dbReference>
<sequence>MPGERDKHAWRGDILARRAALAESERLAEATALAATAGHIDPGEWVCAYVPVRGEPGSTAMLDALRTAGARVLLPVTGQTGPLEWAEYTGTAHLRRARFGLLEPTGPALPAVTIARAELILVPALAVDRRGVRLGRGAGYYDRTLLAADPAARLVVVVRDEEVVERLPEEAHDVRMGWALTPYGGLRRLGEPDTAAGADHHGAGRQGRH</sequence>
<keyword evidence="5" id="KW-0460">Magnesium</keyword>
<evidence type="ECO:0000313" key="8">
    <source>
        <dbReference type="Proteomes" id="UP000188836"/>
    </source>
</evidence>
<feature type="region of interest" description="Disordered" evidence="6">
    <location>
        <begin position="189"/>
        <end position="209"/>
    </location>
</feature>
<comment type="caution">
    <text evidence="7">The sequence shown here is derived from an EMBL/GenBank/DDBJ whole genome shotgun (WGS) entry which is preliminary data.</text>
</comment>
<dbReference type="NCBIfam" id="TIGR02727">
    <property type="entry name" value="MTHFS_bact"/>
    <property type="match status" value="1"/>
</dbReference>
<keyword evidence="8" id="KW-1185">Reference proteome</keyword>
<dbReference type="InterPro" id="IPR024185">
    <property type="entry name" value="FTHF_cligase-like_sf"/>
</dbReference>
<keyword evidence="5" id="KW-0479">Metal-binding</keyword>
<dbReference type="EMBL" id="MUMY01000010">
    <property type="protein sequence ID" value="ONM48409.1"/>
    <property type="molecule type" value="Genomic_DNA"/>
</dbReference>
<evidence type="ECO:0000313" key="7">
    <source>
        <dbReference type="EMBL" id="ONM48409.1"/>
    </source>
</evidence>
<dbReference type="GO" id="GO:0046872">
    <property type="term" value="F:metal ion binding"/>
    <property type="evidence" value="ECO:0007669"/>
    <property type="project" value="UniProtKB-KW"/>
</dbReference>
<evidence type="ECO:0000256" key="2">
    <source>
        <dbReference type="ARBA" id="ARBA00022741"/>
    </source>
</evidence>
<protein>
    <recommendedName>
        <fullName evidence="5">5-formyltetrahydrofolate cyclo-ligase</fullName>
        <ecNumber evidence="5">6.3.3.2</ecNumber>
    </recommendedName>
</protein>
<dbReference type="GO" id="GO:0005524">
    <property type="term" value="F:ATP binding"/>
    <property type="evidence" value="ECO:0007669"/>
    <property type="project" value="UniProtKB-KW"/>
</dbReference>
<feature type="binding site" evidence="4">
    <location>
        <begin position="133"/>
        <end position="141"/>
    </location>
    <ligand>
        <name>ATP</name>
        <dbReference type="ChEBI" id="CHEBI:30616"/>
    </ligand>
</feature>
<gene>
    <name evidence="7" type="ORF">B0T46_13225</name>
</gene>
<proteinExistence type="inferred from homology"/>
<name>A0A1V2TFW2_9NOCA</name>
<dbReference type="GO" id="GO:0035999">
    <property type="term" value="P:tetrahydrofolate interconversion"/>
    <property type="evidence" value="ECO:0007669"/>
    <property type="project" value="TreeGrafter"/>
</dbReference>
<dbReference type="PIRSF" id="PIRSF006806">
    <property type="entry name" value="FTHF_cligase"/>
    <property type="match status" value="1"/>
</dbReference>
<comment type="catalytic activity">
    <reaction evidence="5">
        <text>(6S)-5-formyl-5,6,7,8-tetrahydrofolate + ATP = (6R)-5,10-methenyltetrahydrofolate + ADP + phosphate</text>
        <dbReference type="Rhea" id="RHEA:10488"/>
        <dbReference type="ChEBI" id="CHEBI:30616"/>
        <dbReference type="ChEBI" id="CHEBI:43474"/>
        <dbReference type="ChEBI" id="CHEBI:57455"/>
        <dbReference type="ChEBI" id="CHEBI:57457"/>
        <dbReference type="ChEBI" id="CHEBI:456216"/>
        <dbReference type="EC" id="6.3.3.2"/>
    </reaction>
</comment>
<evidence type="ECO:0000256" key="4">
    <source>
        <dbReference type="PIRSR" id="PIRSR006806-1"/>
    </source>
</evidence>
<dbReference type="GO" id="GO:0030272">
    <property type="term" value="F:5-formyltetrahydrofolate cyclo-ligase activity"/>
    <property type="evidence" value="ECO:0007669"/>
    <property type="project" value="UniProtKB-EC"/>
</dbReference>
<dbReference type="Pfam" id="PF01812">
    <property type="entry name" value="5-FTHF_cyc-lig"/>
    <property type="match status" value="1"/>
</dbReference>
<evidence type="ECO:0000256" key="1">
    <source>
        <dbReference type="ARBA" id="ARBA00010638"/>
    </source>
</evidence>
<keyword evidence="2 4" id="KW-0547">Nucleotide-binding</keyword>
<dbReference type="Gene3D" id="3.40.50.10420">
    <property type="entry name" value="NagB/RpiA/CoA transferase-like"/>
    <property type="match status" value="1"/>
</dbReference>
<feature type="binding site" evidence="4">
    <location>
        <position position="50"/>
    </location>
    <ligand>
        <name>substrate</name>
    </ligand>
</feature>
<comment type="cofactor">
    <cofactor evidence="5">
        <name>Mg(2+)</name>
        <dbReference type="ChEBI" id="CHEBI:18420"/>
    </cofactor>
</comment>
<dbReference type="SUPFAM" id="SSF100950">
    <property type="entry name" value="NagB/RpiA/CoA transferase-like"/>
    <property type="match status" value="1"/>
</dbReference>
<dbReference type="GO" id="GO:0009396">
    <property type="term" value="P:folic acid-containing compound biosynthetic process"/>
    <property type="evidence" value="ECO:0007669"/>
    <property type="project" value="TreeGrafter"/>
</dbReference>
<dbReference type="PANTHER" id="PTHR23407">
    <property type="entry name" value="ATPASE INHIBITOR/5-FORMYLTETRAHYDROFOLATE CYCLO-LIGASE"/>
    <property type="match status" value="1"/>
</dbReference>
<dbReference type="InterPro" id="IPR037171">
    <property type="entry name" value="NagB/RpiA_transferase-like"/>
</dbReference>
<keyword evidence="7" id="KW-0436">Ligase</keyword>
<feature type="binding site" evidence="4">
    <location>
        <begin position="7"/>
        <end position="11"/>
    </location>
    <ligand>
        <name>ATP</name>
        <dbReference type="ChEBI" id="CHEBI:30616"/>
    </ligand>
</feature>
<keyword evidence="3 4" id="KW-0067">ATP-binding</keyword>
<evidence type="ECO:0000256" key="6">
    <source>
        <dbReference type="SAM" id="MobiDB-lite"/>
    </source>
</evidence>
<dbReference type="PANTHER" id="PTHR23407:SF1">
    <property type="entry name" value="5-FORMYLTETRAHYDROFOLATE CYCLO-LIGASE"/>
    <property type="match status" value="1"/>
</dbReference>
<evidence type="ECO:0000256" key="3">
    <source>
        <dbReference type="ARBA" id="ARBA00022840"/>
    </source>
</evidence>